<proteinExistence type="predicted"/>
<name>A0ABR6SBT1_ANAVA</name>
<dbReference type="InterPro" id="IPR029063">
    <property type="entry name" value="SAM-dependent_MTases_sf"/>
</dbReference>
<evidence type="ECO:0000313" key="2">
    <source>
        <dbReference type="Proteomes" id="UP000570851"/>
    </source>
</evidence>
<dbReference type="EC" id="2.1.1.-" evidence="1"/>
<dbReference type="NCBIfam" id="TIGR04325">
    <property type="entry name" value="MTase_LIC12133"/>
    <property type="match status" value="1"/>
</dbReference>
<organism evidence="1 2">
    <name type="scientific">Trichormus variabilis N2B</name>
    <dbReference type="NCBI Taxonomy" id="2681315"/>
    <lineage>
        <taxon>Bacteria</taxon>
        <taxon>Bacillati</taxon>
        <taxon>Cyanobacteriota</taxon>
        <taxon>Cyanophyceae</taxon>
        <taxon>Nostocales</taxon>
        <taxon>Nostocaceae</taxon>
        <taxon>Trichormus</taxon>
    </lineage>
</organism>
<sequence length="275" mass="31551">MTVIASPYQKYQFLKKVLKNIPVISDYIRYHWSFYRTLTACRGVYRNFPEALRATPKGAKAGYNQPEISKHPSAAKLTAAREANEFNSQDYPILVWLASAFRNSSTVFDLGGNVGHAYYTSKKFLQYPHNLQWLVCDIPEVVNAGEELAKKGNNPGLSFTVDFSQAENSDILITCGTLQYIEPSLAEMLNKLKKKPRHILINQVPFYDGETFITLQNIGYAFCPYKIQNRHEFIASLSAIGYELIDNWKLERSCAIPFHPERLVRNYQGFYLRLQ</sequence>
<dbReference type="GeneID" id="58722407"/>
<evidence type="ECO:0000313" key="1">
    <source>
        <dbReference type="EMBL" id="MBC1303869.1"/>
    </source>
</evidence>
<accession>A0ABR6SBT1</accession>
<dbReference type="Proteomes" id="UP000570851">
    <property type="component" value="Unassembled WGS sequence"/>
</dbReference>
<keyword evidence="2" id="KW-1185">Reference proteome</keyword>
<dbReference type="GO" id="GO:0032259">
    <property type="term" value="P:methylation"/>
    <property type="evidence" value="ECO:0007669"/>
    <property type="project" value="UniProtKB-KW"/>
</dbReference>
<protein>
    <submittedName>
        <fullName evidence="1">Methyltransferase, TIGR04325 family</fullName>
        <ecNumber evidence="1">2.1.1.-</ecNumber>
    </submittedName>
</protein>
<keyword evidence="1" id="KW-0808">Transferase</keyword>
<dbReference type="InterPro" id="IPR027612">
    <property type="entry name" value="Put_MTase_LIC12133"/>
</dbReference>
<keyword evidence="1" id="KW-0489">Methyltransferase</keyword>
<dbReference type="GO" id="GO:0008168">
    <property type="term" value="F:methyltransferase activity"/>
    <property type="evidence" value="ECO:0007669"/>
    <property type="project" value="UniProtKB-KW"/>
</dbReference>
<reference evidence="1 2" key="1">
    <citation type="submission" date="2019-11" db="EMBL/GenBank/DDBJ databases">
        <title>Comparison of genomes from free-living endosymbiotic cyanobacteria isolated from Azolla.</title>
        <authorList>
            <person name="Thiel T."/>
            <person name="Pratte B."/>
        </authorList>
    </citation>
    <scope>NUCLEOTIDE SEQUENCE [LARGE SCALE GENOMIC DNA]</scope>
    <source>
        <strain evidence="1 2">N2B</strain>
    </source>
</reference>
<dbReference type="EMBL" id="JACKZP010000079">
    <property type="protein sequence ID" value="MBC1303869.1"/>
    <property type="molecule type" value="Genomic_DNA"/>
</dbReference>
<gene>
    <name evidence="1" type="ORF">GNE12_18335</name>
</gene>
<comment type="caution">
    <text evidence="1">The sequence shown here is derived from an EMBL/GenBank/DDBJ whole genome shotgun (WGS) entry which is preliminary data.</text>
</comment>
<dbReference type="Gene3D" id="3.40.50.150">
    <property type="entry name" value="Vaccinia Virus protein VP39"/>
    <property type="match status" value="1"/>
</dbReference>
<dbReference type="RefSeq" id="WP_011321493.1">
    <property type="nucleotide sequence ID" value="NZ_JACKZP010000079.1"/>
</dbReference>